<evidence type="ECO:0000259" key="2">
    <source>
        <dbReference type="Pfam" id="PF00561"/>
    </source>
</evidence>
<name>A0A1H3QJ82_9ACTN</name>
<dbReference type="SUPFAM" id="SSF53474">
    <property type="entry name" value="alpha/beta-Hydrolases"/>
    <property type="match status" value="1"/>
</dbReference>
<dbReference type="RefSeq" id="WP_090791592.1">
    <property type="nucleotide sequence ID" value="NZ_BOND01000009.1"/>
</dbReference>
<accession>A0A1H3QJ82</accession>
<gene>
    <name evidence="3" type="ORF">SAMN05421684_2911</name>
</gene>
<dbReference type="InterPro" id="IPR050266">
    <property type="entry name" value="AB_hydrolase_sf"/>
</dbReference>
<dbReference type="PANTHER" id="PTHR43798">
    <property type="entry name" value="MONOACYLGLYCEROL LIPASE"/>
    <property type="match status" value="1"/>
</dbReference>
<feature type="compositionally biased region" description="Low complexity" evidence="1">
    <location>
        <begin position="18"/>
        <end position="29"/>
    </location>
</feature>
<dbReference type="InterPro" id="IPR000073">
    <property type="entry name" value="AB_hydrolase_1"/>
</dbReference>
<dbReference type="Pfam" id="PF00561">
    <property type="entry name" value="Abhydrolase_1"/>
    <property type="match status" value="1"/>
</dbReference>
<feature type="region of interest" description="Disordered" evidence="1">
    <location>
        <begin position="1"/>
        <end position="37"/>
    </location>
</feature>
<dbReference type="GO" id="GO:0003824">
    <property type="term" value="F:catalytic activity"/>
    <property type="evidence" value="ECO:0007669"/>
    <property type="project" value="UniProtKB-ARBA"/>
</dbReference>
<proteinExistence type="predicted"/>
<dbReference type="InterPro" id="IPR029058">
    <property type="entry name" value="AB_hydrolase_fold"/>
</dbReference>
<sequence length="297" mass="31553">MRDFRWPPPPDGGPRTYGPGPSAPRSGRPTLPEPETEVVSTPHGVRLERLIIGTGSPTTVFAHGLASGIAVTRPYGSAVGGRKVFFQFRGHGRSDAPPGPWSYSDLARDLRAIADLTGATRAMGVSLGAGALTRLVADNPDRFDRLVFFLPAVLDLPRPATVKARLAALAAAVASGDVAAVADAISVEFPPTLRGTPAVWAYLRQRIDQLMRDGLAKDLASLSEQVAIPDPAPLHKVTAPALVIACAGDDLHPVPVAERLAEALPNATLHVYDRPGVIWTDRADLRGRISEFLNARE</sequence>
<evidence type="ECO:0000256" key="1">
    <source>
        <dbReference type="SAM" id="MobiDB-lite"/>
    </source>
</evidence>
<feature type="compositionally biased region" description="Pro residues" evidence="1">
    <location>
        <begin position="1"/>
        <end position="12"/>
    </location>
</feature>
<feature type="domain" description="AB hydrolase-1" evidence="2">
    <location>
        <begin position="84"/>
        <end position="273"/>
    </location>
</feature>
<dbReference type="Proteomes" id="UP000199632">
    <property type="component" value="Unassembled WGS sequence"/>
</dbReference>
<keyword evidence="4" id="KW-1185">Reference proteome</keyword>
<evidence type="ECO:0000313" key="4">
    <source>
        <dbReference type="Proteomes" id="UP000199632"/>
    </source>
</evidence>
<evidence type="ECO:0000313" key="3">
    <source>
        <dbReference type="EMBL" id="SDZ13353.1"/>
    </source>
</evidence>
<dbReference type="EMBL" id="FNQB01000002">
    <property type="protein sequence ID" value="SDZ13353.1"/>
    <property type="molecule type" value="Genomic_DNA"/>
</dbReference>
<reference evidence="4" key="1">
    <citation type="submission" date="2016-10" db="EMBL/GenBank/DDBJ databases">
        <authorList>
            <person name="Varghese N."/>
            <person name="Submissions S."/>
        </authorList>
    </citation>
    <scope>NUCLEOTIDE SEQUENCE [LARGE SCALE GENOMIC DNA]</scope>
    <source>
        <strain evidence="4">DSM 44718</strain>
    </source>
</reference>
<dbReference type="AlphaFoldDB" id="A0A1H3QJ82"/>
<protein>
    <submittedName>
        <fullName evidence="3">Pimeloyl-ACP methyl ester carboxylesterase</fullName>
    </submittedName>
</protein>
<dbReference type="STRING" id="137265.SAMN05421684_2911"/>
<dbReference type="OrthoDB" id="3205934at2"/>
<organism evidence="3 4">
    <name type="scientific">Asanoa ishikariensis</name>
    <dbReference type="NCBI Taxonomy" id="137265"/>
    <lineage>
        <taxon>Bacteria</taxon>
        <taxon>Bacillati</taxon>
        <taxon>Actinomycetota</taxon>
        <taxon>Actinomycetes</taxon>
        <taxon>Micromonosporales</taxon>
        <taxon>Micromonosporaceae</taxon>
        <taxon>Asanoa</taxon>
    </lineage>
</organism>
<dbReference type="Gene3D" id="3.40.50.1820">
    <property type="entry name" value="alpha/beta hydrolase"/>
    <property type="match status" value="1"/>
</dbReference>